<evidence type="ECO:0000256" key="2">
    <source>
        <dbReference type="SAM" id="MobiDB-lite"/>
    </source>
</evidence>
<dbReference type="Pfam" id="PF07890">
    <property type="entry name" value="Rrp15p"/>
    <property type="match status" value="1"/>
</dbReference>
<comment type="similarity">
    <text evidence="1">Belongs to the RRP15 family.</text>
</comment>
<dbReference type="RefSeq" id="XP_069199221.1">
    <property type="nucleotide sequence ID" value="XM_069342716.1"/>
</dbReference>
<gene>
    <name evidence="3" type="ORF">AAFC00_003264</name>
</gene>
<proteinExistence type="inferred from homology"/>
<dbReference type="InterPro" id="IPR012459">
    <property type="entry name" value="Rrp15"/>
</dbReference>
<dbReference type="Proteomes" id="UP001562354">
    <property type="component" value="Unassembled WGS sequence"/>
</dbReference>
<dbReference type="PANTHER" id="PTHR13245:SF14">
    <property type="entry name" value="RRP15-LIKE PROTEIN"/>
    <property type="match status" value="1"/>
</dbReference>
<dbReference type="PANTHER" id="PTHR13245">
    <property type="entry name" value="RRP15-LIKE PROTEIN"/>
    <property type="match status" value="1"/>
</dbReference>
<organism evidence="3 4">
    <name type="scientific">Neodothiora populina</name>
    <dbReference type="NCBI Taxonomy" id="2781224"/>
    <lineage>
        <taxon>Eukaryota</taxon>
        <taxon>Fungi</taxon>
        <taxon>Dikarya</taxon>
        <taxon>Ascomycota</taxon>
        <taxon>Pezizomycotina</taxon>
        <taxon>Dothideomycetes</taxon>
        <taxon>Dothideomycetidae</taxon>
        <taxon>Dothideales</taxon>
        <taxon>Dothioraceae</taxon>
        <taxon>Neodothiora</taxon>
    </lineage>
</organism>
<accession>A0ABR3PA42</accession>
<feature type="region of interest" description="Disordered" evidence="2">
    <location>
        <begin position="271"/>
        <end position="296"/>
    </location>
</feature>
<feature type="compositionally biased region" description="Basic and acidic residues" evidence="2">
    <location>
        <begin position="271"/>
        <end position="294"/>
    </location>
</feature>
<feature type="compositionally biased region" description="Basic residues" evidence="2">
    <location>
        <begin position="18"/>
        <end position="32"/>
    </location>
</feature>
<reference evidence="3 4" key="1">
    <citation type="submission" date="2024-07" db="EMBL/GenBank/DDBJ databases">
        <title>Draft sequence of the Neodothiora populina.</title>
        <authorList>
            <person name="Drown D.D."/>
            <person name="Schuette U.S."/>
            <person name="Buechlein A.B."/>
            <person name="Rusch D.R."/>
            <person name="Winton L.W."/>
            <person name="Adams G.A."/>
        </authorList>
    </citation>
    <scope>NUCLEOTIDE SEQUENCE [LARGE SCALE GENOMIC DNA]</scope>
    <source>
        <strain evidence="3 4">CPC 39397</strain>
    </source>
</reference>
<dbReference type="EMBL" id="JBFMKM010000012">
    <property type="protein sequence ID" value="KAL1302945.1"/>
    <property type="molecule type" value="Genomic_DNA"/>
</dbReference>
<feature type="compositionally biased region" description="Acidic residues" evidence="2">
    <location>
        <begin position="97"/>
        <end position="145"/>
    </location>
</feature>
<comment type="caution">
    <text evidence="3">The sequence shown here is derived from an EMBL/GenBank/DDBJ whole genome shotgun (WGS) entry which is preliminary data.</text>
</comment>
<protein>
    <recommendedName>
        <fullName evidence="5">Rrp15p-domain-containing protein</fullName>
    </recommendedName>
</protein>
<dbReference type="GeneID" id="95976966"/>
<evidence type="ECO:0000313" key="3">
    <source>
        <dbReference type="EMBL" id="KAL1302945.1"/>
    </source>
</evidence>
<name>A0ABR3PA42_9PEZI</name>
<keyword evidence="4" id="KW-1185">Reference proteome</keyword>
<feature type="compositionally biased region" description="Low complexity" evidence="2">
    <location>
        <begin position="167"/>
        <end position="179"/>
    </location>
</feature>
<feature type="region of interest" description="Disordered" evidence="2">
    <location>
        <begin position="1"/>
        <end position="196"/>
    </location>
</feature>
<sequence length="319" mass="35285">MGNPSAKRIREEGVGFRRPAKKIRRNFKKQKGYHSSSDESDDDVQTQSRDFKPVSMEESDDEGDGPAKAPAPTKKSVLKPALKPTTKKAVAEASAPESEDEEEEEEEEEDDGDDDDDDDLVEDLDDLEDMDDEPDLIDEDEIDLSDSERANGSKKRKRNDPTAFANSMSKILSSKLSTSKRQDPVLSRSVDAATASRETIDARLEAKAKRQLHAEKRKAMEKGRVRDVLGLESTDVSTSEIQEAERRLKKTAQRGVIKLFNAVRAAQVKSEQARAEAKKEGVVGMSQREERASEMSKQGFLDLLAHGGKKAPAATPQEA</sequence>
<evidence type="ECO:0008006" key="5">
    <source>
        <dbReference type="Google" id="ProtNLM"/>
    </source>
</evidence>
<evidence type="ECO:0000256" key="1">
    <source>
        <dbReference type="ARBA" id="ARBA00007462"/>
    </source>
</evidence>
<evidence type="ECO:0000313" key="4">
    <source>
        <dbReference type="Proteomes" id="UP001562354"/>
    </source>
</evidence>